<sequence length="70" mass="7385">MAEIVNLNRARKARDRAAAGEKAAANRAAHGRTKAERARDAAAERERNVLLDGARLDGPATGKPAPEEPG</sequence>
<proteinExistence type="predicted"/>
<dbReference type="Pfam" id="PF13770">
    <property type="entry name" value="DUF4169"/>
    <property type="match status" value="1"/>
</dbReference>
<organism evidence="2 3">
    <name type="scientific">Muricoccus nepalensis</name>
    <dbReference type="NCBI Taxonomy" id="1854500"/>
    <lineage>
        <taxon>Bacteria</taxon>
        <taxon>Pseudomonadati</taxon>
        <taxon>Pseudomonadota</taxon>
        <taxon>Alphaproteobacteria</taxon>
        <taxon>Acetobacterales</taxon>
        <taxon>Roseomonadaceae</taxon>
        <taxon>Muricoccus</taxon>
    </lineage>
</organism>
<evidence type="ECO:0000313" key="2">
    <source>
        <dbReference type="EMBL" id="TPG57198.1"/>
    </source>
</evidence>
<gene>
    <name evidence="2" type="ORF">EAH89_12150</name>
</gene>
<comment type="caution">
    <text evidence="2">The sequence shown here is derived from an EMBL/GenBank/DDBJ whole genome shotgun (WGS) entry which is preliminary data.</text>
</comment>
<name>A0A502G5R6_9PROT</name>
<dbReference type="InterPro" id="IPR025227">
    <property type="entry name" value="DUF4169"/>
</dbReference>
<dbReference type="AlphaFoldDB" id="A0A502G5R6"/>
<reference evidence="2 3" key="1">
    <citation type="journal article" date="2019" name="Environ. Microbiol.">
        <title>Species interactions and distinct microbial communities in high Arctic permafrost affected cryosols are associated with the CH4 and CO2 gas fluxes.</title>
        <authorList>
            <person name="Altshuler I."/>
            <person name="Hamel J."/>
            <person name="Turney S."/>
            <person name="Magnuson E."/>
            <person name="Levesque R."/>
            <person name="Greer C."/>
            <person name="Whyte L.G."/>
        </authorList>
    </citation>
    <scope>NUCLEOTIDE SEQUENCE [LARGE SCALE GENOMIC DNA]</scope>
    <source>
        <strain evidence="2 3">S9.3B</strain>
    </source>
</reference>
<feature type="region of interest" description="Disordered" evidence="1">
    <location>
        <begin position="1"/>
        <end position="70"/>
    </location>
</feature>
<dbReference type="Proteomes" id="UP000317078">
    <property type="component" value="Unassembled WGS sequence"/>
</dbReference>
<evidence type="ECO:0000256" key="1">
    <source>
        <dbReference type="SAM" id="MobiDB-lite"/>
    </source>
</evidence>
<evidence type="ECO:0000313" key="3">
    <source>
        <dbReference type="Proteomes" id="UP000317078"/>
    </source>
</evidence>
<dbReference type="EMBL" id="RCZP01000009">
    <property type="protein sequence ID" value="TPG57198.1"/>
    <property type="molecule type" value="Genomic_DNA"/>
</dbReference>
<protein>
    <submittedName>
        <fullName evidence="2">DUF4169 family protein</fullName>
    </submittedName>
</protein>
<feature type="compositionally biased region" description="Basic and acidic residues" evidence="1">
    <location>
        <begin position="33"/>
        <end position="49"/>
    </location>
</feature>
<accession>A0A502G5R6</accession>
<keyword evidence="3" id="KW-1185">Reference proteome</keyword>